<evidence type="ECO:0000256" key="12">
    <source>
        <dbReference type="RuleBase" id="RU363101"/>
    </source>
</evidence>
<keyword evidence="11 12" id="KW-0472">Membrane</keyword>
<evidence type="ECO:0000256" key="13">
    <source>
        <dbReference type="SAM" id="MobiDB-lite"/>
    </source>
</evidence>
<evidence type="ECO:0000256" key="7">
    <source>
        <dbReference type="ARBA" id="ARBA00022519"/>
    </source>
</evidence>
<evidence type="ECO:0000256" key="1">
    <source>
        <dbReference type="ARBA" id="ARBA00002442"/>
    </source>
</evidence>
<dbReference type="NCBIfam" id="TIGR03141">
    <property type="entry name" value="cytochro_ccmD"/>
    <property type="match status" value="1"/>
</dbReference>
<keyword evidence="8 12" id="KW-0812">Transmembrane</keyword>
<comment type="subcellular location">
    <subcellularLocation>
        <location evidence="2 12">Cell inner membrane</location>
        <topology evidence="2 12">Single-pass membrane protein</topology>
    </subcellularLocation>
</comment>
<evidence type="ECO:0000256" key="3">
    <source>
        <dbReference type="ARBA" id="ARBA00008741"/>
    </source>
</evidence>
<comment type="similarity">
    <text evidence="3 12">Belongs to the CcmD/CycX/HelD family.</text>
</comment>
<keyword evidence="6 12" id="KW-1003">Cell membrane</keyword>
<keyword evidence="5 12" id="KW-0813">Transport</keyword>
<comment type="caution">
    <text evidence="14">The sequence shown here is derived from an EMBL/GenBank/DDBJ whole genome shotgun (WGS) entry which is preliminary data.</text>
</comment>
<evidence type="ECO:0000256" key="9">
    <source>
        <dbReference type="ARBA" id="ARBA00022748"/>
    </source>
</evidence>
<reference evidence="14" key="1">
    <citation type="journal article" date="2023" name="Microbiol Resour">
        <title>Genome Sequences of Rhodoplanes serenus and Two Thermotolerant Strains, Rhodoplanes tepidamans and 'Rhodoplanes cryptolactis,' Further Refine the Genus.</title>
        <authorList>
            <person name="Rayyan A.A."/>
            <person name="Kyndt J.A."/>
        </authorList>
    </citation>
    <scope>NUCLEOTIDE SEQUENCE</scope>
    <source>
        <strain evidence="14">DSM 9987</strain>
    </source>
</reference>
<feature type="transmembrane region" description="Helical" evidence="12">
    <location>
        <begin position="12"/>
        <end position="34"/>
    </location>
</feature>
<dbReference type="Proteomes" id="UP001165652">
    <property type="component" value="Unassembled WGS sequence"/>
</dbReference>
<dbReference type="InterPro" id="IPR007078">
    <property type="entry name" value="Haem_export_protD_CcmD"/>
</dbReference>
<keyword evidence="9 12" id="KW-0201">Cytochrome c-type biogenesis</keyword>
<organism evidence="14 15">
    <name type="scientific">Rhodoplanes tepidamans</name>
    <name type="common">Rhodoplanes cryptolactis</name>
    <dbReference type="NCBI Taxonomy" id="200616"/>
    <lineage>
        <taxon>Bacteria</taxon>
        <taxon>Pseudomonadati</taxon>
        <taxon>Pseudomonadota</taxon>
        <taxon>Alphaproteobacteria</taxon>
        <taxon>Hyphomicrobiales</taxon>
        <taxon>Nitrobacteraceae</taxon>
        <taxon>Rhodoplanes</taxon>
    </lineage>
</organism>
<evidence type="ECO:0000256" key="10">
    <source>
        <dbReference type="ARBA" id="ARBA00022989"/>
    </source>
</evidence>
<name>A0ABT5J3Y9_RHOTP</name>
<evidence type="ECO:0000256" key="5">
    <source>
        <dbReference type="ARBA" id="ARBA00022448"/>
    </source>
</evidence>
<dbReference type="Pfam" id="PF04995">
    <property type="entry name" value="CcmD"/>
    <property type="match status" value="1"/>
</dbReference>
<dbReference type="EMBL" id="JAQQLI010000001">
    <property type="protein sequence ID" value="MDC7784069.1"/>
    <property type="molecule type" value="Genomic_DNA"/>
</dbReference>
<sequence length="78" mass="8323">MSSTELLGPHAVFIVASYAVTLLVAAGLILWVWLDHRRQVRVLAELEARGVRRRSAEPPPASATPPADPAAPVKETAA</sequence>
<keyword evidence="7 12" id="KW-0997">Cell inner membrane</keyword>
<evidence type="ECO:0000256" key="6">
    <source>
        <dbReference type="ARBA" id="ARBA00022475"/>
    </source>
</evidence>
<evidence type="ECO:0000256" key="4">
    <source>
        <dbReference type="ARBA" id="ARBA00016461"/>
    </source>
</evidence>
<evidence type="ECO:0000256" key="8">
    <source>
        <dbReference type="ARBA" id="ARBA00022692"/>
    </source>
</evidence>
<accession>A0ABT5J3Y9</accession>
<keyword evidence="15" id="KW-1185">Reference proteome</keyword>
<evidence type="ECO:0000256" key="11">
    <source>
        <dbReference type="ARBA" id="ARBA00023136"/>
    </source>
</evidence>
<protein>
    <recommendedName>
        <fullName evidence="4 12">Heme exporter protein D</fullName>
    </recommendedName>
</protein>
<keyword evidence="10 12" id="KW-1133">Transmembrane helix</keyword>
<evidence type="ECO:0000256" key="2">
    <source>
        <dbReference type="ARBA" id="ARBA00004377"/>
    </source>
</evidence>
<feature type="region of interest" description="Disordered" evidence="13">
    <location>
        <begin position="51"/>
        <end position="78"/>
    </location>
</feature>
<comment type="function">
    <text evidence="1 12">Required for the export of heme to the periplasm for the biogenesis of c-type cytochromes.</text>
</comment>
<proteinExistence type="inferred from homology"/>
<gene>
    <name evidence="14" type="primary">ccmD</name>
    <name evidence="14" type="ORF">PQJ73_00090</name>
</gene>
<evidence type="ECO:0000313" key="14">
    <source>
        <dbReference type="EMBL" id="MDC7784069.1"/>
    </source>
</evidence>
<dbReference type="RefSeq" id="WP_272774921.1">
    <property type="nucleotide sequence ID" value="NZ_JAQQLI010000001.1"/>
</dbReference>
<feature type="compositionally biased region" description="Pro residues" evidence="13">
    <location>
        <begin position="57"/>
        <end position="69"/>
    </location>
</feature>
<reference evidence="14" key="2">
    <citation type="submission" date="2023-02" db="EMBL/GenBank/DDBJ databases">
        <authorList>
            <person name="Rayyan A."/>
            <person name="Meyer T."/>
            <person name="Kyndt J.A."/>
        </authorList>
    </citation>
    <scope>NUCLEOTIDE SEQUENCE</scope>
    <source>
        <strain evidence="14">DSM 9987</strain>
    </source>
</reference>
<evidence type="ECO:0000313" key="15">
    <source>
        <dbReference type="Proteomes" id="UP001165652"/>
    </source>
</evidence>